<dbReference type="EMBL" id="KK103831">
    <property type="protein sequence ID" value="KIY94880.1"/>
    <property type="molecule type" value="Genomic_DNA"/>
</dbReference>
<dbReference type="KEGG" id="mng:MNEG_13083"/>
<dbReference type="PANTHER" id="PTHR12933">
    <property type="entry name" value="ORF PROTEIN-RELATED"/>
    <property type="match status" value="1"/>
</dbReference>
<dbReference type="STRING" id="145388.A0A0D2MIP8"/>
<dbReference type="InterPro" id="IPR053939">
    <property type="entry name" value="UTP25_C"/>
</dbReference>
<dbReference type="PANTHER" id="PTHR12933:SF0">
    <property type="entry name" value="U3 SMALL NUCLEOLAR RNA-ASSOCIATED PROTEIN 25 HOMOLOG"/>
    <property type="match status" value="1"/>
</dbReference>
<feature type="domain" description="UTP25 C-terminal" evidence="1">
    <location>
        <begin position="24"/>
        <end position="223"/>
    </location>
</feature>
<dbReference type="RefSeq" id="XP_013893900.1">
    <property type="nucleotide sequence ID" value="XM_014038446.1"/>
</dbReference>
<evidence type="ECO:0000313" key="2">
    <source>
        <dbReference type="EMBL" id="KIY94880.1"/>
    </source>
</evidence>
<evidence type="ECO:0000313" key="3">
    <source>
        <dbReference type="Proteomes" id="UP000054498"/>
    </source>
</evidence>
<accession>A0A0D2MIP8</accession>
<dbReference type="GO" id="GO:0032040">
    <property type="term" value="C:small-subunit processome"/>
    <property type="evidence" value="ECO:0007669"/>
    <property type="project" value="TreeGrafter"/>
</dbReference>
<reference evidence="2 3" key="1">
    <citation type="journal article" date="2013" name="BMC Genomics">
        <title>Reconstruction of the lipid metabolism for the microalga Monoraphidium neglectum from its genome sequence reveals characteristics suitable for biofuel production.</title>
        <authorList>
            <person name="Bogen C."/>
            <person name="Al-Dilaimi A."/>
            <person name="Albersmeier A."/>
            <person name="Wichmann J."/>
            <person name="Grundmann M."/>
            <person name="Rupp O."/>
            <person name="Lauersen K.J."/>
            <person name="Blifernez-Klassen O."/>
            <person name="Kalinowski J."/>
            <person name="Goesmann A."/>
            <person name="Mussgnug J.H."/>
            <person name="Kruse O."/>
        </authorList>
    </citation>
    <scope>NUCLEOTIDE SEQUENCE [LARGE SCALE GENOMIC DNA]</scope>
    <source>
        <strain evidence="2 3">SAG 48.87</strain>
    </source>
</reference>
<dbReference type="GO" id="GO:0034511">
    <property type="term" value="F:U3 snoRNA binding"/>
    <property type="evidence" value="ECO:0007669"/>
    <property type="project" value="InterPro"/>
</dbReference>
<proteinExistence type="predicted"/>
<organism evidence="2 3">
    <name type="scientific">Monoraphidium neglectum</name>
    <dbReference type="NCBI Taxonomy" id="145388"/>
    <lineage>
        <taxon>Eukaryota</taxon>
        <taxon>Viridiplantae</taxon>
        <taxon>Chlorophyta</taxon>
        <taxon>core chlorophytes</taxon>
        <taxon>Chlorophyceae</taxon>
        <taxon>CS clade</taxon>
        <taxon>Sphaeropleales</taxon>
        <taxon>Selenastraceae</taxon>
        <taxon>Monoraphidium</taxon>
    </lineage>
</organism>
<gene>
    <name evidence="2" type="ORF">MNEG_13083</name>
</gene>
<dbReference type="Proteomes" id="UP000054498">
    <property type="component" value="Unassembled WGS sequence"/>
</dbReference>
<dbReference type="AlphaFoldDB" id="A0A0D2MIP8"/>
<name>A0A0D2MIP8_9CHLO</name>
<dbReference type="GO" id="GO:0000462">
    <property type="term" value="P:maturation of SSU-rRNA from tricistronic rRNA transcript (SSU-rRNA, 5.8S rRNA, LSU-rRNA)"/>
    <property type="evidence" value="ECO:0007669"/>
    <property type="project" value="TreeGrafter"/>
</dbReference>
<dbReference type="GO" id="GO:0019843">
    <property type="term" value="F:rRNA binding"/>
    <property type="evidence" value="ECO:0007669"/>
    <property type="project" value="TreeGrafter"/>
</dbReference>
<evidence type="ECO:0000259" key="1">
    <source>
        <dbReference type="Pfam" id="PF06862"/>
    </source>
</evidence>
<keyword evidence="3" id="KW-1185">Reference proteome</keyword>
<dbReference type="OrthoDB" id="10264378at2759"/>
<protein>
    <recommendedName>
        <fullName evidence="1">UTP25 C-terminal domain-containing protein</fullName>
    </recommendedName>
</protein>
<dbReference type="GeneID" id="25730510"/>
<dbReference type="Pfam" id="PF06862">
    <property type="entry name" value="Utp25_C"/>
    <property type="match status" value="1"/>
</dbReference>
<dbReference type="InterPro" id="IPR010678">
    <property type="entry name" value="UTP25"/>
</dbReference>
<sequence length="226" mass="24797">MFLPRRCCSHAGKARLVAEPAGVLSQVVPRVRQTFERFDAPSAAAAADARLEHFKAAVWPRLQEACAGGGVLLFVPQYFDFVRLRNFLKAEEADFLAVSEYTPYSQVTRARSLFFQRRTPLLLYTERAHFYHRYRIRGIRDAVFYALPEHAHFYSELLNLSEGAAAAAAPGPAPEAAAAEAAAGAQGSVAALFCRYDALALARVVGAARARKMLAAESGTFLFVNQ</sequence>